<organism evidence="1 2">
    <name type="scientific">Rhizomicrobium electricum</name>
    <dbReference type="NCBI Taxonomy" id="480070"/>
    <lineage>
        <taxon>Bacteria</taxon>
        <taxon>Pseudomonadati</taxon>
        <taxon>Pseudomonadota</taxon>
        <taxon>Alphaproteobacteria</taxon>
        <taxon>Micropepsales</taxon>
        <taxon>Micropepsaceae</taxon>
        <taxon>Rhizomicrobium</taxon>
    </lineage>
</organism>
<gene>
    <name evidence="1" type="ORF">GCM10008942_27500</name>
</gene>
<dbReference type="Proteomes" id="UP001499951">
    <property type="component" value="Unassembled WGS sequence"/>
</dbReference>
<dbReference type="EMBL" id="BAAADD010000007">
    <property type="protein sequence ID" value="GAA0577134.1"/>
    <property type="molecule type" value="Genomic_DNA"/>
</dbReference>
<comment type="caution">
    <text evidence="1">The sequence shown here is derived from an EMBL/GenBank/DDBJ whole genome shotgun (WGS) entry which is preliminary data.</text>
</comment>
<dbReference type="InterPro" id="IPR029021">
    <property type="entry name" value="Prot-tyrosine_phosphatase-like"/>
</dbReference>
<evidence type="ECO:0000313" key="1">
    <source>
        <dbReference type="EMBL" id="GAA0577134.1"/>
    </source>
</evidence>
<dbReference type="SUPFAM" id="SSF52799">
    <property type="entry name" value="(Phosphotyrosine protein) phosphatases II"/>
    <property type="match status" value="1"/>
</dbReference>
<name>A0ABN1EXX9_9PROT</name>
<dbReference type="Gene3D" id="3.90.190.10">
    <property type="entry name" value="Protein tyrosine phosphatase superfamily"/>
    <property type="match status" value="1"/>
</dbReference>
<evidence type="ECO:0008006" key="3">
    <source>
        <dbReference type="Google" id="ProtNLM"/>
    </source>
</evidence>
<evidence type="ECO:0000313" key="2">
    <source>
        <dbReference type="Proteomes" id="UP001499951"/>
    </source>
</evidence>
<accession>A0ABN1EXX9</accession>
<sequence length="205" mass="23064">MPLTDTLYNFHWVREGEAARSSQAFFGGLEGLMTRHGLKAIINLRGENGDLSWYRYERAVCERLGAQHIDAQLDSRHLPTRSMLATLVGAFETAPRPFLMKCSGGHDRTAFACALYLLHRDGWAAMPAAEAQFDPHRYGYKPKAGQHWLKPFLAFAAENAAGRPLAAWVREVYDPADLDQWLSARGLADSHKGIFEKPHRSPFQL</sequence>
<reference evidence="1 2" key="1">
    <citation type="journal article" date="2019" name="Int. J. Syst. Evol. Microbiol.">
        <title>The Global Catalogue of Microorganisms (GCM) 10K type strain sequencing project: providing services to taxonomists for standard genome sequencing and annotation.</title>
        <authorList>
            <consortium name="The Broad Institute Genomics Platform"/>
            <consortium name="The Broad Institute Genome Sequencing Center for Infectious Disease"/>
            <person name="Wu L."/>
            <person name="Ma J."/>
        </authorList>
    </citation>
    <scope>NUCLEOTIDE SEQUENCE [LARGE SCALE GENOMIC DNA]</scope>
    <source>
        <strain evidence="1 2">JCM 15089</strain>
    </source>
</reference>
<dbReference type="RefSeq" id="WP_166936297.1">
    <property type="nucleotide sequence ID" value="NZ_BAAADD010000007.1"/>
</dbReference>
<protein>
    <recommendedName>
        <fullName evidence="3">Tyrosine specific protein phosphatases domain-containing protein</fullName>
    </recommendedName>
</protein>
<keyword evidence="2" id="KW-1185">Reference proteome</keyword>
<proteinExistence type="predicted"/>